<sequence>MLNLVADQRPGEPEILSAVMYAVFEIRSLDGELLKAVDAPSTGWTHELLMAISIEHEAITRCGADGYLGGQWVGSTEV</sequence>
<dbReference type="Proteomes" id="UP000447574">
    <property type="component" value="Unassembled WGS sequence"/>
</dbReference>
<keyword evidence="4" id="KW-1185">Reference proteome</keyword>
<comment type="caution">
    <text evidence="1">The sequence shown here is derived from an EMBL/GenBank/DDBJ whole genome shotgun (WGS) entry which is preliminary data.</text>
</comment>
<reference evidence="3 4" key="1">
    <citation type="submission" date="2019-10" db="EMBL/GenBank/DDBJ databases">
        <title>Evaluation of single-gene subtyping targets for Pseudomonas.</title>
        <authorList>
            <person name="Reichler S.J."/>
            <person name="Orsi R.H."/>
            <person name="Wiedmann M."/>
            <person name="Martin N.H."/>
            <person name="Murphy S.I."/>
        </authorList>
    </citation>
    <scope>NUCLEOTIDE SEQUENCE [LARGE SCALE GENOMIC DNA]</scope>
    <source>
        <strain evidence="2 4">FSL R10-2107</strain>
        <strain evidence="1 3">FSL R10-2932</strain>
    </source>
</reference>
<dbReference type="Proteomes" id="UP000470186">
    <property type="component" value="Unassembled WGS sequence"/>
</dbReference>
<evidence type="ECO:0000313" key="1">
    <source>
        <dbReference type="EMBL" id="MQT77447.1"/>
    </source>
</evidence>
<dbReference type="EMBL" id="WIVX01000173">
    <property type="protein sequence ID" value="MQU34349.1"/>
    <property type="molecule type" value="Genomic_DNA"/>
</dbReference>
<accession>A0A7X1WZB8</accession>
<protein>
    <submittedName>
        <fullName evidence="1">Uncharacterized protein</fullName>
    </submittedName>
</protein>
<proteinExistence type="predicted"/>
<organism evidence="1 3">
    <name type="scientific">Pseudomonas helleri</name>
    <dbReference type="NCBI Taxonomy" id="1608996"/>
    <lineage>
        <taxon>Bacteria</taxon>
        <taxon>Pseudomonadati</taxon>
        <taxon>Pseudomonadota</taxon>
        <taxon>Gammaproteobacteria</taxon>
        <taxon>Pseudomonadales</taxon>
        <taxon>Pseudomonadaceae</taxon>
        <taxon>Pseudomonas</taxon>
    </lineage>
</organism>
<dbReference type="AlphaFoldDB" id="A0A7X1WZB8"/>
<dbReference type="RefSeq" id="WP_153351708.1">
    <property type="nucleotide sequence ID" value="NZ_JBQQFY010000043.1"/>
</dbReference>
<name>A0A7X1WZB8_9PSED</name>
<evidence type="ECO:0000313" key="4">
    <source>
        <dbReference type="Proteomes" id="UP000470186"/>
    </source>
</evidence>
<evidence type="ECO:0000313" key="2">
    <source>
        <dbReference type="EMBL" id="MQU34349.1"/>
    </source>
</evidence>
<evidence type="ECO:0000313" key="3">
    <source>
        <dbReference type="Proteomes" id="UP000447574"/>
    </source>
</evidence>
<gene>
    <name evidence="2" type="ORF">GHO30_23750</name>
    <name evidence="1" type="ORF">GHO37_24625</name>
</gene>
<dbReference type="EMBL" id="WIWF01000156">
    <property type="protein sequence ID" value="MQT77447.1"/>
    <property type="molecule type" value="Genomic_DNA"/>
</dbReference>